<evidence type="ECO:0000313" key="2">
    <source>
        <dbReference type="EMBL" id="EZG43152.1"/>
    </source>
</evidence>
<protein>
    <submittedName>
        <fullName evidence="2">Uncharacterized protein</fullName>
    </submittedName>
</protein>
<feature type="region of interest" description="Disordered" evidence="1">
    <location>
        <begin position="162"/>
        <end position="200"/>
    </location>
</feature>
<accession>A0A023AX33</accession>
<feature type="region of interest" description="Disordered" evidence="1">
    <location>
        <begin position="112"/>
        <end position="149"/>
    </location>
</feature>
<comment type="caution">
    <text evidence="2">The sequence shown here is derived from an EMBL/GenBank/DDBJ whole genome shotgun (WGS) entry which is preliminary data.</text>
</comment>
<feature type="compositionally biased region" description="Polar residues" evidence="1">
    <location>
        <begin position="112"/>
        <end position="126"/>
    </location>
</feature>
<dbReference type="EMBL" id="AFNH02001400">
    <property type="protein sequence ID" value="EZG43152.1"/>
    <property type="molecule type" value="Genomic_DNA"/>
</dbReference>
<keyword evidence="3" id="KW-1185">Reference proteome</keyword>
<dbReference type="AlphaFoldDB" id="A0A023AX33"/>
<gene>
    <name evidence="2" type="ORF">GNI_184840</name>
</gene>
<dbReference type="RefSeq" id="XP_011133593.1">
    <property type="nucleotide sequence ID" value="XM_011135291.1"/>
</dbReference>
<evidence type="ECO:0000256" key="1">
    <source>
        <dbReference type="SAM" id="MobiDB-lite"/>
    </source>
</evidence>
<sequence>MVSSIGIPLLEYELSDSIIPTRLRQSLAALDGTWTPAAATAPTAVVATAGELETRLALHEDELWTQLGRWELRRWHRFCCAAAEEPEFPPLRRHALAAHVASRFIPKAQFLPATTSGFEPTTSRQIRANDDRPPTESDAAEDQDADEDVPNETHFRLVGVHGLPGPDHPLRSTPSEVLEDNPFENHALQPPQVDEGPAEEDPARTNKLAAREATWVQDEVPSEPGRLPLSPTRHASWRPYFARRSPLLARAQRVQQRRVLGVLSKHRRLMLASHASF</sequence>
<name>A0A023AX33_GRENI</name>
<reference evidence="2" key="1">
    <citation type="submission" date="2013-12" db="EMBL/GenBank/DDBJ databases">
        <authorList>
            <person name="Omoto C.K."/>
            <person name="Sibley D."/>
            <person name="Venepally P."/>
            <person name="Hadjithomas M."/>
            <person name="Karamycheva S."/>
            <person name="Brunk B."/>
            <person name="Roos D."/>
            <person name="Caler E."/>
            <person name="Lorenzi H."/>
        </authorList>
    </citation>
    <scope>NUCLEOTIDE SEQUENCE</scope>
</reference>
<dbReference type="Proteomes" id="UP000019763">
    <property type="component" value="Unassembled WGS sequence"/>
</dbReference>
<feature type="compositionally biased region" description="Acidic residues" evidence="1">
    <location>
        <begin position="138"/>
        <end position="149"/>
    </location>
</feature>
<dbReference type="GeneID" id="22916165"/>
<proteinExistence type="predicted"/>
<evidence type="ECO:0000313" key="3">
    <source>
        <dbReference type="Proteomes" id="UP000019763"/>
    </source>
</evidence>
<organism evidence="2 3">
    <name type="scientific">Gregarina niphandrodes</name>
    <name type="common">Septate eugregarine</name>
    <dbReference type="NCBI Taxonomy" id="110365"/>
    <lineage>
        <taxon>Eukaryota</taxon>
        <taxon>Sar</taxon>
        <taxon>Alveolata</taxon>
        <taxon>Apicomplexa</taxon>
        <taxon>Conoidasida</taxon>
        <taxon>Gregarinasina</taxon>
        <taxon>Eugregarinorida</taxon>
        <taxon>Gregarinidae</taxon>
        <taxon>Gregarina</taxon>
    </lineage>
</organism>
<dbReference type="VEuPathDB" id="CryptoDB:GNI_184840"/>